<organism evidence="5">
    <name type="scientific">Psilocybe cubensis</name>
    <name type="common">Psychedelic mushroom</name>
    <name type="synonym">Stropharia cubensis</name>
    <dbReference type="NCBI Taxonomy" id="181762"/>
    <lineage>
        <taxon>Eukaryota</taxon>
        <taxon>Fungi</taxon>
        <taxon>Dikarya</taxon>
        <taxon>Basidiomycota</taxon>
        <taxon>Agaricomycotina</taxon>
        <taxon>Agaricomycetes</taxon>
        <taxon>Agaricomycetidae</taxon>
        <taxon>Agaricales</taxon>
        <taxon>Agaricineae</taxon>
        <taxon>Strophariaceae</taxon>
        <taxon>Psilocybe</taxon>
    </lineage>
</organism>
<dbReference type="AlphaFoldDB" id="A0A8H7XN05"/>
<proteinExistence type="inferred from homology"/>
<dbReference type="Pfam" id="PF06738">
    <property type="entry name" value="ThrE"/>
    <property type="match status" value="1"/>
</dbReference>
<sequence length="870" mass="95647">MDQENRNERHGGLSRSSGRHGSKTPRKVQWPDAEEDSSTHALDEQGLDRERFQELTDALERHRDKGTPLKKVHYYSPQSTTSTSDTDNEAEVSSISPSESEPEIKGRRHYPNTPPNRFINYPPTPSEASPTHDVPGNIIDEDEDSGLPGTKDLRQFSMKQAEQVVKKHIGKRSRSHSLTGRRPTVEHQPHDIFEKDAERHPDDSSVHGKGILSTVLNLYQYPSSARSLFSSRSSLESDSGHSGSEVESSDLLPQDRKVYSRPKVKMPSMFGRTTRPSTARSGAGVFGPLIVSAGNLAGVAAPQASQLQPNVKRPGYKLSRYSLEPKYPNPPPMAKRRHSSGQSDVHRHPRSSLELHTTPPISPTESHPFYKGGHKMNLSNAFGGYVSSIRSGISGHSTPRTSTPYGSDTDMGSPRRKPHKRKKAEIFITRHIAHIIRREEFIMKLTRTMMMFGGPTHRLQSQIMSAARVLDVQLSFLYLPDIVLLSFDDSGTGTSHVRFIRQTSALDLGKLADAFSLYWKVIHDKLSVSDASSELDALMKKRPMYNWWQQVVIGGMCSASICTISFAGSFIDALASFPLGAILVVVQILGSRNTLYSYVFEVTITTLFSFISASLAATHTLCYSAITSSSVVLILPGFLVLSGALELMSRQIIPGSVRLLFAVVYALFLGFGFSIGAGLFELFTKHAVYGAEDFMCELTHDPSGPWYQRTPSKWWAFLTVPMFSFFLSLRNQAPYNRKEIILLVAIASAGWVTNYFTGRRYVGQGDIIAAVGAFAVGFIANAYARFFSGNAFVVMITGILFQLPSGLGSGGLLSYASEQAGGSANSYLSGFRTALKLVSVAIGLTIGLGLSLVLVHPIQSRKREAGIFSL</sequence>
<feature type="compositionally biased region" description="Low complexity" evidence="2">
    <location>
        <begin position="233"/>
        <end position="245"/>
    </location>
</feature>
<feature type="transmembrane region" description="Helical" evidence="3">
    <location>
        <begin position="833"/>
        <end position="855"/>
    </location>
</feature>
<feature type="transmembrane region" description="Helical" evidence="3">
    <location>
        <begin position="741"/>
        <end position="761"/>
    </location>
</feature>
<reference evidence="5" key="1">
    <citation type="submission" date="2021-02" db="EMBL/GenBank/DDBJ databases">
        <title>Psilocybe cubensis genome.</title>
        <authorList>
            <person name="Mckernan K.J."/>
            <person name="Crawford S."/>
            <person name="Trippe A."/>
            <person name="Kane L.T."/>
            <person name="Mclaughlin S."/>
        </authorList>
    </citation>
    <scope>NUCLEOTIDE SEQUENCE [LARGE SCALE GENOMIC DNA]</scope>
    <source>
        <strain evidence="5">MGC-MH-2018</strain>
    </source>
</reference>
<gene>
    <name evidence="5" type="ORF">JR316_010698</name>
</gene>
<accession>A0A8H7XN05</accession>
<feature type="transmembrane region" description="Helical" evidence="3">
    <location>
        <begin position="791"/>
        <end position="813"/>
    </location>
</feature>
<feature type="region of interest" description="Disordered" evidence="2">
    <location>
        <begin position="233"/>
        <end position="279"/>
    </location>
</feature>
<evidence type="ECO:0000313" key="5">
    <source>
        <dbReference type="EMBL" id="KAG5164201.1"/>
    </source>
</evidence>
<name>A0A8H7XN05_PSICU</name>
<dbReference type="PANTHER" id="PTHR31082">
    <property type="entry name" value="PHEROMONE-REGULATED MEMBRANE PROTEIN 10"/>
    <property type="match status" value="1"/>
</dbReference>
<feature type="region of interest" description="Disordered" evidence="2">
    <location>
        <begin position="392"/>
        <end position="421"/>
    </location>
</feature>
<dbReference type="EMBL" id="JAFIQS010000012">
    <property type="protein sequence ID" value="KAG5164201.1"/>
    <property type="molecule type" value="Genomic_DNA"/>
</dbReference>
<feature type="region of interest" description="Disordered" evidence="2">
    <location>
        <begin position="1"/>
        <end position="190"/>
    </location>
</feature>
<evidence type="ECO:0000259" key="4">
    <source>
        <dbReference type="Pfam" id="PF06738"/>
    </source>
</evidence>
<keyword evidence="3" id="KW-1133">Transmembrane helix</keyword>
<evidence type="ECO:0000256" key="2">
    <source>
        <dbReference type="SAM" id="MobiDB-lite"/>
    </source>
</evidence>
<dbReference type="PANTHER" id="PTHR31082:SF4">
    <property type="entry name" value="PHEROMONE-REGULATED MEMBRANE PROTEIN 10"/>
    <property type="match status" value="1"/>
</dbReference>
<evidence type="ECO:0000256" key="3">
    <source>
        <dbReference type="SAM" id="Phobius"/>
    </source>
</evidence>
<feature type="compositionally biased region" description="Basic residues" evidence="2">
    <location>
        <begin position="17"/>
        <end position="26"/>
    </location>
</feature>
<feature type="compositionally biased region" description="Low complexity" evidence="2">
    <location>
        <begin position="79"/>
        <end position="99"/>
    </location>
</feature>
<feature type="transmembrane region" description="Helical" evidence="3">
    <location>
        <begin position="659"/>
        <end position="680"/>
    </location>
</feature>
<feature type="domain" description="Threonine/serine exporter-like N-terminal" evidence="4">
    <location>
        <begin position="440"/>
        <end position="679"/>
    </location>
</feature>
<comment type="similarity">
    <text evidence="1">Belongs to the ThrE exporter (TC 2.A.79) family.</text>
</comment>
<dbReference type="InterPro" id="IPR010619">
    <property type="entry name" value="ThrE-like_N"/>
</dbReference>
<keyword evidence="3" id="KW-0472">Membrane</keyword>
<protein>
    <recommendedName>
        <fullName evidence="4">Threonine/serine exporter-like N-terminal domain-containing protein</fullName>
    </recommendedName>
</protein>
<feature type="region of interest" description="Disordered" evidence="2">
    <location>
        <begin position="321"/>
        <end position="363"/>
    </location>
</feature>
<feature type="transmembrane region" description="Helical" evidence="3">
    <location>
        <begin position="623"/>
        <end position="647"/>
    </location>
</feature>
<feature type="transmembrane region" description="Helical" evidence="3">
    <location>
        <begin position="598"/>
        <end position="617"/>
    </location>
</feature>
<feature type="transmembrane region" description="Helical" evidence="3">
    <location>
        <begin position="573"/>
        <end position="591"/>
    </location>
</feature>
<feature type="compositionally biased region" description="Basic residues" evidence="2">
    <location>
        <begin position="166"/>
        <end position="175"/>
    </location>
</feature>
<evidence type="ECO:0000256" key="1">
    <source>
        <dbReference type="ARBA" id="ARBA00034125"/>
    </source>
</evidence>
<comment type="caution">
    <text evidence="5">The sequence shown here is derived from an EMBL/GenBank/DDBJ whole genome shotgun (WGS) entry which is preliminary data.</text>
</comment>
<dbReference type="GO" id="GO:0022857">
    <property type="term" value="F:transmembrane transporter activity"/>
    <property type="evidence" value="ECO:0007669"/>
    <property type="project" value="InterPro"/>
</dbReference>
<feature type="compositionally biased region" description="Polar residues" evidence="2">
    <location>
        <begin position="392"/>
        <end position="406"/>
    </location>
</feature>
<feature type="compositionally biased region" description="Basic and acidic residues" evidence="2">
    <location>
        <begin position="1"/>
        <end position="11"/>
    </location>
</feature>
<feature type="transmembrane region" description="Helical" evidence="3">
    <location>
        <begin position="767"/>
        <end position="784"/>
    </location>
</feature>
<feature type="transmembrane region" description="Helical" evidence="3">
    <location>
        <begin position="712"/>
        <end position="729"/>
    </location>
</feature>
<dbReference type="InterPro" id="IPR051361">
    <property type="entry name" value="ThrE/Ser_Exporter"/>
</dbReference>
<keyword evidence="3" id="KW-0812">Transmembrane</keyword>
<feature type="compositionally biased region" description="Basic and acidic residues" evidence="2">
    <location>
        <begin position="37"/>
        <end position="67"/>
    </location>
</feature>